<sequence>MFKFLLGKVGGKAKIEKQRDTVARALEELNSVLALMGDKPIVGVNLNTGLISVELPEQMPDEALALPAPEAVEETVKDVVEDVVEDIKDAAA</sequence>
<reference evidence="1 2" key="1">
    <citation type="journal article" date="2015" name="Genome Announc.">
        <title>Closed Genome Sequence of Octadecabacter temperatus SB1, the First Mesophilic Species of the Genus Octadecabacter.</title>
        <authorList>
            <person name="Voget S."/>
            <person name="Billerbeck S."/>
            <person name="Simon M."/>
            <person name="Daniel R."/>
        </authorList>
    </citation>
    <scope>NUCLEOTIDE SEQUENCE [LARGE SCALE GENOMIC DNA]</scope>
    <source>
        <strain evidence="1 2">SB1</strain>
    </source>
</reference>
<protein>
    <submittedName>
        <fullName evidence="1">Uncharacterized protein</fullName>
    </submittedName>
</protein>
<name>A0A0K0Y812_9RHOB</name>
<accession>A0A0K0Y812</accession>
<dbReference type="RefSeq" id="WP_049835342.1">
    <property type="nucleotide sequence ID" value="NZ_CP012160.1"/>
</dbReference>
<evidence type="ECO:0000313" key="1">
    <source>
        <dbReference type="EMBL" id="AKS47109.1"/>
    </source>
</evidence>
<dbReference type="EMBL" id="CP012160">
    <property type="protein sequence ID" value="AKS47109.1"/>
    <property type="molecule type" value="Genomic_DNA"/>
</dbReference>
<dbReference type="AlphaFoldDB" id="A0A0K0Y812"/>
<keyword evidence="2" id="KW-1185">Reference proteome</keyword>
<dbReference type="Proteomes" id="UP000067444">
    <property type="component" value="Chromosome"/>
</dbReference>
<dbReference type="KEGG" id="otm:OSB_25790"/>
<proteinExistence type="predicted"/>
<organism evidence="1 2">
    <name type="scientific">Octadecabacter temperatus</name>
    <dbReference type="NCBI Taxonomy" id="1458307"/>
    <lineage>
        <taxon>Bacteria</taxon>
        <taxon>Pseudomonadati</taxon>
        <taxon>Pseudomonadota</taxon>
        <taxon>Alphaproteobacteria</taxon>
        <taxon>Rhodobacterales</taxon>
        <taxon>Roseobacteraceae</taxon>
        <taxon>Octadecabacter</taxon>
    </lineage>
</organism>
<dbReference type="OrthoDB" id="7874671at2"/>
<gene>
    <name evidence="1" type="ORF">OSB_25790</name>
</gene>
<evidence type="ECO:0000313" key="2">
    <source>
        <dbReference type="Proteomes" id="UP000067444"/>
    </source>
</evidence>